<proteinExistence type="inferred from homology"/>
<evidence type="ECO:0000313" key="5">
    <source>
        <dbReference type="Proteomes" id="UP000230069"/>
    </source>
</evidence>
<organism evidence="4 5">
    <name type="scientific">Aquilegia coerulea</name>
    <name type="common">Rocky mountain columbine</name>
    <dbReference type="NCBI Taxonomy" id="218851"/>
    <lineage>
        <taxon>Eukaryota</taxon>
        <taxon>Viridiplantae</taxon>
        <taxon>Streptophyta</taxon>
        <taxon>Embryophyta</taxon>
        <taxon>Tracheophyta</taxon>
        <taxon>Spermatophyta</taxon>
        <taxon>Magnoliopsida</taxon>
        <taxon>Ranunculales</taxon>
        <taxon>Ranunculaceae</taxon>
        <taxon>Thalictroideae</taxon>
        <taxon>Aquilegia</taxon>
    </lineage>
</organism>
<keyword evidence="2" id="KW-0808">Transferase</keyword>
<dbReference type="PANTHER" id="PTHR31147:SF1">
    <property type="entry name" value="ACYL TRANSFERASE 4"/>
    <property type="match status" value="1"/>
</dbReference>
<dbReference type="Pfam" id="PF02458">
    <property type="entry name" value="Transferase"/>
    <property type="match status" value="1"/>
</dbReference>
<reference evidence="4 5" key="1">
    <citation type="submission" date="2017-09" db="EMBL/GenBank/DDBJ databases">
        <title>WGS assembly of Aquilegia coerulea Goldsmith.</title>
        <authorList>
            <person name="Hodges S."/>
            <person name="Kramer E."/>
            <person name="Nordborg M."/>
            <person name="Tomkins J."/>
            <person name="Borevitz J."/>
            <person name="Derieg N."/>
            <person name="Yan J."/>
            <person name="Mihaltcheva S."/>
            <person name="Hayes R.D."/>
            <person name="Rokhsar D."/>
        </authorList>
    </citation>
    <scope>NUCLEOTIDE SEQUENCE [LARGE SCALE GENOMIC DNA]</scope>
    <source>
        <strain evidence="5">cv. Goldsmith</strain>
    </source>
</reference>
<dbReference type="InterPro" id="IPR050898">
    <property type="entry name" value="Plant_acyltransferase"/>
</dbReference>
<keyword evidence="5" id="KW-1185">Reference proteome</keyword>
<dbReference type="Proteomes" id="UP000230069">
    <property type="component" value="Unassembled WGS sequence"/>
</dbReference>
<evidence type="ECO:0000256" key="3">
    <source>
        <dbReference type="ARBA" id="ARBA00023315"/>
    </source>
</evidence>
<accession>A0A2G5EYC4</accession>
<dbReference type="AlphaFoldDB" id="A0A2G5EYC4"/>
<dbReference type="Gene3D" id="3.30.559.10">
    <property type="entry name" value="Chloramphenicol acetyltransferase-like domain"/>
    <property type="match status" value="2"/>
</dbReference>
<evidence type="ECO:0000256" key="2">
    <source>
        <dbReference type="ARBA" id="ARBA00022679"/>
    </source>
</evidence>
<sequence length="426" mass="47999">MTFSVTRSPGIIIPPSESTPSGTLDLSVIDRLPRLRRNTHIVHVYRHGHEEAAKVIREALSKALVPYYPLAGRLKESSHGELQLACTGEGVWFIEASTDFSLDSFDYFDSFPMVPYNDLLPTPPPENFGIDPLMRLQFTRLSCQGFVIAFTFCHNICDGLGAAQFLNAVGEFARGFKDPRIVPVWRRDLIPASARVVHALGERKPPPPPPIPAYPLQHVTIDIPLDQINQLKNQFLESTGEYCSTFEVVTASIWRRQTQVIKLGKENNAMLVFTANTRNLLKPTLPEGFYGNCIFPATVTVSSEWLLEATIADIVKLIKETKAKLPIEFSKWLKRCELDDGDDPFSKFKPVLYTTLYMSDFTHLGFDQIDYGWGLPVHVLPEGFSSTMPFIFVLVQSPPPPKKGIRLVTWCEKSHRSSLEETMNLF</sequence>
<dbReference type="InterPro" id="IPR023213">
    <property type="entry name" value="CAT-like_dom_sf"/>
</dbReference>
<gene>
    <name evidence="4" type="ORF">AQUCO_00300314v1</name>
</gene>
<dbReference type="EMBL" id="KZ305020">
    <property type="protein sequence ID" value="PIA60711.1"/>
    <property type="molecule type" value="Genomic_DNA"/>
</dbReference>
<dbReference type="SUPFAM" id="SSF52777">
    <property type="entry name" value="CoA-dependent acyltransferases"/>
    <property type="match status" value="1"/>
</dbReference>
<dbReference type="FunCoup" id="A0A2G5EYC4">
    <property type="interactions" value="4"/>
</dbReference>
<dbReference type="InParanoid" id="A0A2G5EYC4"/>
<comment type="similarity">
    <text evidence="1">Belongs to the plant acyltransferase family.</text>
</comment>
<dbReference type="GO" id="GO:0016746">
    <property type="term" value="F:acyltransferase activity"/>
    <property type="evidence" value="ECO:0007669"/>
    <property type="project" value="UniProtKB-KW"/>
</dbReference>
<dbReference type="PANTHER" id="PTHR31147">
    <property type="entry name" value="ACYL TRANSFERASE 4"/>
    <property type="match status" value="1"/>
</dbReference>
<protein>
    <submittedName>
        <fullName evidence="4">Uncharacterized protein</fullName>
    </submittedName>
</protein>
<keyword evidence="3" id="KW-0012">Acyltransferase</keyword>
<name>A0A2G5EYC4_AQUCA</name>
<evidence type="ECO:0000256" key="1">
    <source>
        <dbReference type="ARBA" id="ARBA00009861"/>
    </source>
</evidence>
<evidence type="ECO:0000313" key="4">
    <source>
        <dbReference type="EMBL" id="PIA60711.1"/>
    </source>
</evidence>
<dbReference type="OrthoDB" id="444127at2759"/>